<organism evidence="8 9">
    <name type="scientific">Aquilutibacter rugosus</name>
    <dbReference type="NCBI Taxonomy" id="3115820"/>
    <lineage>
        <taxon>Bacteria</taxon>
        <taxon>Pseudomonadati</taxon>
        <taxon>Pseudomonadota</taxon>
        <taxon>Gammaproteobacteria</taxon>
        <taxon>Lysobacterales</taxon>
        <taxon>Lysobacteraceae</taxon>
        <taxon>Aquilutibacter</taxon>
    </lineage>
</organism>
<dbReference type="InterPro" id="IPR007730">
    <property type="entry name" value="SPOR-like_dom"/>
</dbReference>
<dbReference type="PANTHER" id="PTHR34183">
    <property type="entry name" value="ENDOLYTIC PEPTIDOGLYCAN TRANSGLYCOSYLASE RLPA"/>
    <property type="match status" value="1"/>
</dbReference>
<evidence type="ECO:0000313" key="8">
    <source>
        <dbReference type="EMBL" id="MEF2154783.1"/>
    </source>
</evidence>
<dbReference type="InterPro" id="IPR012997">
    <property type="entry name" value="RplA"/>
</dbReference>
<comment type="function">
    <text evidence="4">Lytic transglycosylase with a strong preference for naked glycan strands that lack stem peptides.</text>
</comment>
<keyword evidence="2 4" id="KW-0456">Lyase</keyword>
<dbReference type="Pfam" id="PF05036">
    <property type="entry name" value="SPOR"/>
    <property type="match status" value="1"/>
</dbReference>
<dbReference type="SUPFAM" id="SSF110997">
    <property type="entry name" value="Sporulation related repeat"/>
    <property type="match status" value="1"/>
</dbReference>
<name>A0ABU7UX30_9GAMM</name>
<dbReference type="NCBIfam" id="TIGR00413">
    <property type="entry name" value="rlpA"/>
    <property type="match status" value="1"/>
</dbReference>
<dbReference type="HAMAP" id="MF_02071">
    <property type="entry name" value="RlpA"/>
    <property type="match status" value="1"/>
</dbReference>
<dbReference type="Pfam" id="PF03330">
    <property type="entry name" value="DPBB_1"/>
    <property type="match status" value="1"/>
</dbReference>
<proteinExistence type="inferred from homology"/>
<protein>
    <recommendedName>
        <fullName evidence="4">Endolytic peptidoglycan transglycosylase RlpA</fullName>
        <ecNumber evidence="4">4.2.2.-</ecNumber>
    </recommendedName>
</protein>
<comment type="caution">
    <text evidence="8">The sequence shown here is derived from an EMBL/GenBank/DDBJ whole genome shotgun (WGS) entry which is preliminary data.</text>
</comment>
<dbReference type="RefSeq" id="WP_331702945.1">
    <property type="nucleotide sequence ID" value="NZ_JAZHBO010000001.1"/>
</dbReference>
<dbReference type="Gene3D" id="2.40.40.10">
    <property type="entry name" value="RlpA-like domain"/>
    <property type="match status" value="1"/>
</dbReference>
<evidence type="ECO:0000256" key="4">
    <source>
        <dbReference type="HAMAP-Rule" id="MF_02071"/>
    </source>
</evidence>
<sequence>MRTLKLGSLSLLAMALAACQTTTPLQTATSTSPDPSAILSGEQVAMPSTMNSAPKPVSPYAPAQEDLSTRGDYVAGGLYKPGVNDSIKGVTVNADLIPEPDVIALPLSRYGNKPVYSVLGKNYNVLADTRGYREEGTASYYGKKFHGRRTSAQEVYDMYAFSAAHKTLPIPSFARVTNLDNGKSVVVRVNDRGPFHEGRVIDLSLAAATKIGIVARGTGRVRVEALQPDGSPATQAVAMPADTRPTFRPDAARFAMRQDGRNMTAAEFETWLKSRNITIATGAPRPVTAPPIPATAASVVAQAVTAETTVAATAADLKPGPGEIVLQVASFASPNNANDAMTRLLTAGINGARVIEGTSAAGARIWRLRVGPVAQNESPRVIERIAALGLGRPVRVL</sequence>
<dbReference type="EC" id="4.2.2.-" evidence="4"/>
<dbReference type="EMBL" id="JAZHBO010000001">
    <property type="protein sequence ID" value="MEF2154783.1"/>
    <property type="molecule type" value="Genomic_DNA"/>
</dbReference>
<dbReference type="InterPro" id="IPR036680">
    <property type="entry name" value="SPOR-like_sf"/>
</dbReference>
<evidence type="ECO:0000256" key="5">
    <source>
        <dbReference type="RuleBase" id="RU003495"/>
    </source>
</evidence>
<dbReference type="PROSITE" id="PS51724">
    <property type="entry name" value="SPOR"/>
    <property type="match status" value="1"/>
</dbReference>
<keyword evidence="4" id="KW-0449">Lipoprotein</keyword>
<evidence type="ECO:0000256" key="1">
    <source>
        <dbReference type="ARBA" id="ARBA00022729"/>
    </source>
</evidence>
<feature type="signal peptide" evidence="6">
    <location>
        <begin position="1"/>
        <end position="17"/>
    </location>
</feature>
<evidence type="ECO:0000256" key="6">
    <source>
        <dbReference type="SAM" id="SignalP"/>
    </source>
</evidence>
<evidence type="ECO:0000259" key="7">
    <source>
        <dbReference type="PROSITE" id="PS51724"/>
    </source>
</evidence>
<keyword evidence="9" id="KW-1185">Reference proteome</keyword>
<feature type="chain" id="PRO_5047456548" description="Endolytic peptidoglycan transglycosylase RlpA" evidence="6">
    <location>
        <begin position="18"/>
        <end position="397"/>
    </location>
</feature>
<evidence type="ECO:0000256" key="3">
    <source>
        <dbReference type="ARBA" id="ARBA00023316"/>
    </source>
</evidence>
<evidence type="ECO:0000256" key="2">
    <source>
        <dbReference type="ARBA" id="ARBA00023239"/>
    </source>
</evidence>
<keyword evidence="4" id="KW-0472">Membrane</keyword>
<dbReference type="SUPFAM" id="SSF50685">
    <property type="entry name" value="Barwin-like endoglucanases"/>
    <property type="match status" value="1"/>
</dbReference>
<comment type="subcellular location">
    <subcellularLocation>
        <location evidence="4">Cell membrane</location>
        <topology evidence="4">Lipid-anchor</topology>
    </subcellularLocation>
</comment>
<dbReference type="InterPro" id="IPR036908">
    <property type="entry name" value="RlpA-like_sf"/>
</dbReference>
<dbReference type="InterPro" id="IPR009009">
    <property type="entry name" value="RlpA-like_DPBB"/>
</dbReference>
<keyword evidence="1 6" id="KW-0732">Signal</keyword>
<keyword evidence="4" id="KW-0564">Palmitate</keyword>
<feature type="domain" description="SPOR" evidence="7">
    <location>
        <begin position="318"/>
        <end position="397"/>
    </location>
</feature>
<dbReference type="Gene3D" id="3.30.70.1070">
    <property type="entry name" value="Sporulation related repeat"/>
    <property type="match status" value="1"/>
</dbReference>
<evidence type="ECO:0000313" key="9">
    <source>
        <dbReference type="Proteomes" id="UP001356170"/>
    </source>
</evidence>
<comment type="similarity">
    <text evidence="4 5">Belongs to the RlpA family.</text>
</comment>
<dbReference type="PROSITE" id="PS51257">
    <property type="entry name" value="PROKAR_LIPOPROTEIN"/>
    <property type="match status" value="1"/>
</dbReference>
<dbReference type="InterPro" id="IPR034718">
    <property type="entry name" value="RlpA"/>
</dbReference>
<reference evidence="8 9" key="1">
    <citation type="submission" date="2024-01" db="EMBL/GenBank/DDBJ databases">
        <title>Novel species of the genus Luteimonas isolated from rivers.</title>
        <authorList>
            <person name="Lu H."/>
        </authorList>
    </citation>
    <scope>NUCLEOTIDE SEQUENCE [LARGE SCALE GENOMIC DNA]</scope>
    <source>
        <strain evidence="8 9">FXH3W</strain>
    </source>
</reference>
<dbReference type="CDD" id="cd22268">
    <property type="entry name" value="DPBB_RlpA-like"/>
    <property type="match status" value="1"/>
</dbReference>
<keyword evidence="4" id="KW-1003">Cell membrane</keyword>
<dbReference type="PANTHER" id="PTHR34183:SF1">
    <property type="entry name" value="ENDOLYTIC PEPTIDOGLYCAN TRANSGLYCOSYLASE RLPA"/>
    <property type="match status" value="1"/>
</dbReference>
<accession>A0ABU7UX30</accession>
<gene>
    <name evidence="4" type="primary">rlpA</name>
    <name evidence="8" type="ORF">V3390_00795</name>
</gene>
<dbReference type="Proteomes" id="UP001356170">
    <property type="component" value="Unassembled WGS sequence"/>
</dbReference>
<keyword evidence="3 4" id="KW-0961">Cell wall biogenesis/degradation</keyword>